<organism evidence="1 2">
    <name type="scientific">Shinella curvata</name>
    <dbReference type="NCBI Taxonomy" id="1817964"/>
    <lineage>
        <taxon>Bacteria</taxon>
        <taxon>Pseudomonadati</taxon>
        <taxon>Pseudomonadota</taxon>
        <taxon>Alphaproteobacteria</taxon>
        <taxon>Hyphomicrobiales</taxon>
        <taxon>Rhizobiaceae</taxon>
        <taxon>Shinella</taxon>
    </lineage>
</organism>
<dbReference type="RefSeq" id="WP_244763829.1">
    <property type="nucleotide sequence ID" value="NZ_JALJCJ010000009.1"/>
</dbReference>
<accession>A0ABT8XKI0</accession>
<comment type="caution">
    <text evidence="1">The sequence shown here is derived from an EMBL/GenBank/DDBJ whole genome shotgun (WGS) entry which is preliminary data.</text>
</comment>
<dbReference type="EMBL" id="WHSC02000011">
    <property type="protein sequence ID" value="MDO6124240.1"/>
    <property type="molecule type" value="Genomic_DNA"/>
</dbReference>
<proteinExistence type="predicted"/>
<keyword evidence="2" id="KW-1185">Reference proteome</keyword>
<gene>
    <name evidence="1" type="ORF">GB928_023880</name>
</gene>
<protein>
    <submittedName>
        <fullName evidence="1">Uncharacterized protein</fullName>
    </submittedName>
</protein>
<reference evidence="1" key="1">
    <citation type="submission" date="2022-04" db="EMBL/GenBank/DDBJ databases">
        <title>Shinella lacus sp. nov., a novel member of the genus Shinella from water.</title>
        <authorList>
            <person name="Deng Y."/>
        </authorList>
    </citation>
    <scope>NUCLEOTIDE SEQUENCE</scope>
    <source>
        <strain evidence="1">JCM 31239</strain>
    </source>
</reference>
<sequence>MAEQEAAKQPDKAVEDLMKEIRRESMPHRMLELAKALQAALDKRDDSIK</sequence>
<name>A0ABT8XKI0_9HYPH</name>
<dbReference type="Proteomes" id="UP001177080">
    <property type="component" value="Unassembled WGS sequence"/>
</dbReference>
<evidence type="ECO:0000313" key="2">
    <source>
        <dbReference type="Proteomes" id="UP001177080"/>
    </source>
</evidence>
<evidence type="ECO:0000313" key="1">
    <source>
        <dbReference type="EMBL" id="MDO6124240.1"/>
    </source>
</evidence>